<gene>
    <name evidence="3" type="ORF">L207DRAFT_595651</name>
</gene>
<accession>A0A2J6SE10</accession>
<evidence type="ECO:0000313" key="4">
    <source>
        <dbReference type="Proteomes" id="UP000235786"/>
    </source>
</evidence>
<dbReference type="InterPro" id="IPR052895">
    <property type="entry name" value="HetReg/Transcr_Mod"/>
</dbReference>
<keyword evidence="1" id="KW-0732">Signal</keyword>
<feature type="domain" description="Heterokaryon incompatibility" evidence="2">
    <location>
        <begin position="64"/>
        <end position="216"/>
    </location>
</feature>
<evidence type="ECO:0000259" key="2">
    <source>
        <dbReference type="Pfam" id="PF06985"/>
    </source>
</evidence>
<dbReference type="PANTHER" id="PTHR24148:SF73">
    <property type="entry name" value="HET DOMAIN PROTEIN (AFU_ORTHOLOGUE AFUA_8G01020)"/>
    <property type="match status" value="1"/>
</dbReference>
<evidence type="ECO:0000313" key="3">
    <source>
        <dbReference type="EMBL" id="PMD49007.1"/>
    </source>
</evidence>
<keyword evidence="4" id="KW-1185">Reference proteome</keyword>
<organism evidence="3 4">
    <name type="scientific">Hyaloscypha variabilis (strain UAMH 11265 / GT02V1 / F)</name>
    <name type="common">Meliniomyces variabilis</name>
    <dbReference type="NCBI Taxonomy" id="1149755"/>
    <lineage>
        <taxon>Eukaryota</taxon>
        <taxon>Fungi</taxon>
        <taxon>Dikarya</taxon>
        <taxon>Ascomycota</taxon>
        <taxon>Pezizomycotina</taxon>
        <taxon>Leotiomycetes</taxon>
        <taxon>Helotiales</taxon>
        <taxon>Hyaloscyphaceae</taxon>
        <taxon>Hyaloscypha</taxon>
        <taxon>Hyaloscypha variabilis</taxon>
    </lineage>
</organism>
<dbReference type="EMBL" id="KZ613937">
    <property type="protein sequence ID" value="PMD49007.1"/>
    <property type="molecule type" value="Genomic_DNA"/>
</dbReference>
<evidence type="ECO:0000256" key="1">
    <source>
        <dbReference type="SAM" id="SignalP"/>
    </source>
</evidence>
<feature type="chain" id="PRO_5014322070" description="Heterokaryon incompatibility domain-containing protein" evidence="1">
    <location>
        <begin position="17"/>
        <end position="554"/>
    </location>
</feature>
<dbReference type="Pfam" id="PF06985">
    <property type="entry name" value="HET"/>
    <property type="match status" value="1"/>
</dbReference>
<reference evidence="3 4" key="1">
    <citation type="submission" date="2016-04" db="EMBL/GenBank/DDBJ databases">
        <title>A degradative enzymes factory behind the ericoid mycorrhizal symbiosis.</title>
        <authorList>
            <consortium name="DOE Joint Genome Institute"/>
            <person name="Martino E."/>
            <person name="Morin E."/>
            <person name="Grelet G."/>
            <person name="Kuo A."/>
            <person name="Kohler A."/>
            <person name="Daghino S."/>
            <person name="Barry K."/>
            <person name="Choi C."/>
            <person name="Cichocki N."/>
            <person name="Clum A."/>
            <person name="Copeland A."/>
            <person name="Hainaut M."/>
            <person name="Haridas S."/>
            <person name="Labutti K."/>
            <person name="Lindquist E."/>
            <person name="Lipzen A."/>
            <person name="Khouja H.-R."/>
            <person name="Murat C."/>
            <person name="Ohm R."/>
            <person name="Olson A."/>
            <person name="Spatafora J."/>
            <person name="Veneault-Fourrey C."/>
            <person name="Henrissat B."/>
            <person name="Grigoriev I."/>
            <person name="Martin F."/>
            <person name="Perotto S."/>
        </authorList>
    </citation>
    <scope>NUCLEOTIDE SEQUENCE [LARGE SCALE GENOMIC DNA]</scope>
    <source>
        <strain evidence="3 4">F</strain>
    </source>
</reference>
<dbReference type="PANTHER" id="PTHR24148">
    <property type="entry name" value="ANKYRIN REPEAT DOMAIN-CONTAINING PROTEIN 39 HOMOLOG-RELATED"/>
    <property type="match status" value="1"/>
</dbReference>
<protein>
    <recommendedName>
        <fullName evidence="2">Heterokaryon incompatibility domain-containing protein</fullName>
    </recommendedName>
</protein>
<feature type="signal peptide" evidence="1">
    <location>
        <begin position="1"/>
        <end position="16"/>
    </location>
</feature>
<dbReference type="AlphaFoldDB" id="A0A2J6SE10"/>
<proteinExistence type="predicted"/>
<dbReference type="Proteomes" id="UP000235786">
    <property type="component" value="Unassembled WGS sequence"/>
</dbReference>
<sequence length="554" mass="62619">MVFNCIHYLLCGLARADNGQANAPVVVVTSEEYKYTDLRRADAEIRLLQISGSVITLQTPNDKFRLSLDASHLYIFGNLHQGIIEIQRRASQIQGPVYVWADAVCVNQDNVDEVNSQVNIMDQIYSRAVAVLVWLGPDIGGEMPHVRDIPAKFERMHLRIAEISTREVIKPGDLVRRDMFHLLSAVELPPADDDRWRVVLAFFRRLWFRRLWIVQEVALAQEIMVWCGSETLSWTAIQRCAEILNTGLEKVILFNDNNRTDTSVIFYSRYASLITHIREWFTNGGLPDEFTDVYKLITGREQFDSSFAYFLLGYLSASMAIDPRDKVFGILGMLRKLLQGESSFIEVDYRLDASKSESLAEFYDHKVNFENGAKLVLELEGGDKYLSTGESSIDALWKTMIANGRSGMPEADGRASFLSFWLLNFLFLAVLEWNSKKILVETYVKTMPNVEALANQKGSTNLPGHAAVIAAFRNMEQDRTWINSLTQDANPYALIAGDWVASRVLFNTREGYLGIGHESLQDSDEVWVSPNGLVPLILRPILTAGPADRFTLVV</sequence>
<dbReference type="OrthoDB" id="2157530at2759"/>
<name>A0A2J6SE10_HYAVF</name>
<dbReference type="InterPro" id="IPR010730">
    <property type="entry name" value="HET"/>
</dbReference>